<feature type="non-terminal residue" evidence="1">
    <location>
        <position position="118"/>
    </location>
</feature>
<organism evidence="1 2">
    <name type="scientific">Mycena metata</name>
    <dbReference type="NCBI Taxonomy" id="1033252"/>
    <lineage>
        <taxon>Eukaryota</taxon>
        <taxon>Fungi</taxon>
        <taxon>Dikarya</taxon>
        <taxon>Basidiomycota</taxon>
        <taxon>Agaricomycotina</taxon>
        <taxon>Agaricomycetes</taxon>
        <taxon>Agaricomycetidae</taxon>
        <taxon>Agaricales</taxon>
        <taxon>Marasmiineae</taxon>
        <taxon>Mycenaceae</taxon>
        <taxon>Mycena</taxon>
    </lineage>
</organism>
<dbReference type="Gene3D" id="3.60.10.10">
    <property type="entry name" value="Endonuclease/exonuclease/phosphatase"/>
    <property type="match status" value="1"/>
</dbReference>
<gene>
    <name evidence="1" type="ORF">B0H16DRAFT_1242952</name>
</gene>
<sequence length="118" mass="13495">MKVWQQNLDRGMENHQQLLQKMGRDAYQFAMLQEPYIDFNNLTRANSHWRVVYPSPHVSGKGKPKPRAVTLVNTAISTDTWTQLQVPSLDMVAVEVKGSAGRIRMVNIYNDGDHNETL</sequence>
<evidence type="ECO:0000313" key="2">
    <source>
        <dbReference type="Proteomes" id="UP001215598"/>
    </source>
</evidence>
<accession>A0AAD7N674</accession>
<dbReference type="Proteomes" id="UP001215598">
    <property type="component" value="Unassembled WGS sequence"/>
</dbReference>
<proteinExistence type="predicted"/>
<protein>
    <recommendedName>
        <fullName evidence="3">Endonuclease/exonuclease/phosphatase domain-containing protein</fullName>
    </recommendedName>
</protein>
<keyword evidence="2" id="KW-1185">Reference proteome</keyword>
<dbReference type="SUPFAM" id="SSF56219">
    <property type="entry name" value="DNase I-like"/>
    <property type="match status" value="1"/>
</dbReference>
<reference evidence="1" key="1">
    <citation type="submission" date="2023-03" db="EMBL/GenBank/DDBJ databases">
        <title>Massive genome expansion in bonnet fungi (Mycena s.s.) driven by repeated elements and novel gene families across ecological guilds.</title>
        <authorList>
            <consortium name="Lawrence Berkeley National Laboratory"/>
            <person name="Harder C.B."/>
            <person name="Miyauchi S."/>
            <person name="Viragh M."/>
            <person name="Kuo A."/>
            <person name="Thoen E."/>
            <person name="Andreopoulos B."/>
            <person name="Lu D."/>
            <person name="Skrede I."/>
            <person name="Drula E."/>
            <person name="Henrissat B."/>
            <person name="Morin E."/>
            <person name="Kohler A."/>
            <person name="Barry K."/>
            <person name="LaButti K."/>
            <person name="Morin E."/>
            <person name="Salamov A."/>
            <person name="Lipzen A."/>
            <person name="Mereny Z."/>
            <person name="Hegedus B."/>
            <person name="Baldrian P."/>
            <person name="Stursova M."/>
            <person name="Weitz H."/>
            <person name="Taylor A."/>
            <person name="Grigoriev I.V."/>
            <person name="Nagy L.G."/>
            <person name="Martin F."/>
            <person name="Kauserud H."/>
        </authorList>
    </citation>
    <scope>NUCLEOTIDE SEQUENCE</scope>
    <source>
        <strain evidence="1">CBHHK182m</strain>
    </source>
</reference>
<comment type="caution">
    <text evidence="1">The sequence shown here is derived from an EMBL/GenBank/DDBJ whole genome shotgun (WGS) entry which is preliminary data.</text>
</comment>
<name>A0AAD7N674_9AGAR</name>
<evidence type="ECO:0008006" key="3">
    <source>
        <dbReference type="Google" id="ProtNLM"/>
    </source>
</evidence>
<evidence type="ECO:0000313" key="1">
    <source>
        <dbReference type="EMBL" id="KAJ7747558.1"/>
    </source>
</evidence>
<dbReference type="AlphaFoldDB" id="A0AAD7N674"/>
<dbReference type="InterPro" id="IPR036691">
    <property type="entry name" value="Endo/exonu/phosph_ase_sf"/>
</dbReference>
<dbReference type="EMBL" id="JARKIB010000076">
    <property type="protein sequence ID" value="KAJ7747558.1"/>
    <property type="molecule type" value="Genomic_DNA"/>
</dbReference>